<evidence type="ECO:0000256" key="1">
    <source>
        <dbReference type="ARBA" id="ARBA00022490"/>
    </source>
</evidence>
<dbReference type="EC" id="2.7.7.3" evidence="9"/>
<feature type="binding site" evidence="9">
    <location>
        <position position="41"/>
    </location>
    <ligand>
        <name>substrate</name>
    </ligand>
</feature>
<evidence type="ECO:0000256" key="6">
    <source>
        <dbReference type="ARBA" id="ARBA00022842"/>
    </source>
</evidence>
<comment type="similarity">
    <text evidence="9">Belongs to the bacterial CoaD family.</text>
</comment>
<keyword evidence="4 9" id="KW-0547">Nucleotide-binding</keyword>
<dbReference type="GO" id="GO:0015937">
    <property type="term" value="P:coenzyme A biosynthetic process"/>
    <property type="evidence" value="ECO:0007669"/>
    <property type="project" value="UniProtKB-UniRule"/>
</dbReference>
<comment type="catalytic activity">
    <reaction evidence="8 9">
        <text>(R)-4'-phosphopantetheine + ATP + H(+) = 3'-dephospho-CoA + diphosphate</text>
        <dbReference type="Rhea" id="RHEA:19801"/>
        <dbReference type="ChEBI" id="CHEBI:15378"/>
        <dbReference type="ChEBI" id="CHEBI:30616"/>
        <dbReference type="ChEBI" id="CHEBI:33019"/>
        <dbReference type="ChEBI" id="CHEBI:57328"/>
        <dbReference type="ChEBI" id="CHEBI:61723"/>
        <dbReference type="EC" id="2.7.7.3"/>
    </reaction>
</comment>
<comment type="subcellular location">
    <subcellularLocation>
        <location evidence="9">Cytoplasm</location>
    </subcellularLocation>
</comment>
<feature type="domain" description="Cytidyltransferase-like" evidence="10">
    <location>
        <begin position="5"/>
        <end position="133"/>
    </location>
</feature>
<evidence type="ECO:0000256" key="2">
    <source>
        <dbReference type="ARBA" id="ARBA00022679"/>
    </source>
</evidence>
<feature type="site" description="Transition state stabilizer" evidence="9">
    <location>
        <position position="17"/>
    </location>
</feature>
<evidence type="ECO:0000256" key="9">
    <source>
        <dbReference type="HAMAP-Rule" id="MF_00151"/>
    </source>
</evidence>
<dbReference type="InterPro" id="IPR001980">
    <property type="entry name" value="PPAT"/>
</dbReference>
<dbReference type="GO" id="GO:0005524">
    <property type="term" value="F:ATP binding"/>
    <property type="evidence" value="ECO:0007669"/>
    <property type="project" value="UniProtKB-KW"/>
</dbReference>
<dbReference type="NCBIfam" id="TIGR00125">
    <property type="entry name" value="cyt_tran_rel"/>
    <property type="match status" value="1"/>
</dbReference>
<evidence type="ECO:0000256" key="4">
    <source>
        <dbReference type="ARBA" id="ARBA00022741"/>
    </source>
</evidence>
<feature type="binding site" evidence="9">
    <location>
        <begin position="9"/>
        <end position="10"/>
    </location>
    <ligand>
        <name>ATP</name>
        <dbReference type="ChEBI" id="CHEBI:30616"/>
    </ligand>
</feature>
<sequence>MTSAMFPGSFDPPTLGHINIIERSAKLYDKLYVVVADNIAKKCLFTAEERIKLIKDNFIGLDNIEVLSYQGLTVDIAKQLNVDVMIRGVRALADFGYEFELAMTNKQLLPGVETLFMPTDPHYFLLRSSAIKEMAAFGADISKMVPKNVAIELSKKVVSRNNF</sequence>
<keyword evidence="3 9" id="KW-0548">Nucleotidyltransferase</keyword>
<organism evidence="11 12">
    <name type="scientific">Bullifex porci</name>
    <dbReference type="NCBI Taxonomy" id="2606638"/>
    <lineage>
        <taxon>Bacteria</taxon>
        <taxon>Pseudomonadati</taxon>
        <taxon>Spirochaetota</taxon>
        <taxon>Spirochaetia</taxon>
        <taxon>Spirochaetales</taxon>
        <taxon>Spirochaetaceae</taxon>
        <taxon>Bullifex</taxon>
    </lineage>
</organism>
<evidence type="ECO:0000256" key="5">
    <source>
        <dbReference type="ARBA" id="ARBA00022840"/>
    </source>
</evidence>
<keyword evidence="7 9" id="KW-0173">Coenzyme A biosynthesis</keyword>
<comment type="subunit">
    <text evidence="9">Homohexamer.</text>
</comment>
<keyword evidence="12" id="KW-1185">Reference proteome</keyword>
<dbReference type="RefSeq" id="WP_154425943.1">
    <property type="nucleotide sequence ID" value="NZ_JAQYGB010000090.1"/>
</dbReference>
<evidence type="ECO:0000259" key="10">
    <source>
        <dbReference type="Pfam" id="PF01467"/>
    </source>
</evidence>
<dbReference type="NCBIfam" id="TIGR01510">
    <property type="entry name" value="coaD_prev_kdtB"/>
    <property type="match status" value="1"/>
</dbReference>
<dbReference type="PRINTS" id="PR01020">
    <property type="entry name" value="LPSBIOSNTHSS"/>
</dbReference>
<feature type="binding site" evidence="9">
    <location>
        <begin position="123"/>
        <end position="129"/>
    </location>
    <ligand>
        <name>ATP</name>
        <dbReference type="ChEBI" id="CHEBI:30616"/>
    </ligand>
</feature>
<feature type="binding site" evidence="9">
    <location>
        <position position="9"/>
    </location>
    <ligand>
        <name>substrate</name>
    </ligand>
</feature>
<dbReference type="PANTHER" id="PTHR21342:SF1">
    <property type="entry name" value="PHOSPHOPANTETHEINE ADENYLYLTRANSFERASE"/>
    <property type="match status" value="1"/>
</dbReference>
<dbReference type="GO" id="GO:0004595">
    <property type="term" value="F:pantetheine-phosphate adenylyltransferase activity"/>
    <property type="evidence" value="ECO:0007669"/>
    <property type="project" value="UniProtKB-UniRule"/>
</dbReference>
<keyword evidence="1 9" id="KW-0963">Cytoplasm</keyword>
<dbReference type="SUPFAM" id="SSF52374">
    <property type="entry name" value="Nucleotidylyl transferase"/>
    <property type="match status" value="1"/>
</dbReference>
<comment type="caution">
    <text evidence="11">The sequence shown here is derived from an EMBL/GenBank/DDBJ whole genome shotgun (WGS) entry which is preliminary data.</text>
</comment>
<protein>
    <recommendedName>
        <fullName evidence="9">Phosphopantetheine adenylyltransferase</fullName>
        <ecNumber evidence="9">2.7.7.3</ecNumber>
    </recommendedName>
    <alternativeName>
        <fullName evidence="9">Dephospho-CoA pyrophosphorylase</fullName>
    </alternativeName>
    <alternativeName>
        <fullName evidence="9">Pantetheine-phosphate adenylyltransferase</fullName>
        <shortName evidence="9">PPAT</shortName>
    </alternativeName>
</protein>
<dbReference type="EMBL" id="VUNN01000017">
    <property type="protein sequence ID" value="MSU06797.1"/>
    <property type="molecule type" value="Genomic_DNA"/>
</dbReference>
<name>A0A7X2PDJ5_9SPIO</name>
<evidence type="ECO:0000256" key="3">
    <source>
        <dbReference type="ARBA" id="ARBA00022695"/>
    </source>
</evidence>
<comment type="function">
    <text evidence="9">Reversibly transfers an adenylyl group from ATP to 4'-phosphopantetheine, yielding dephospho-CoA (dPCoA) and pyrophosphate.</text>
</comment>
<accession>A0A7X2PDJ5</accession>
<keyword evidence="5 9" id="KW-0067">ATP-binding</keyword>
<dbReference type="Gene3D" id="3.40.50.620">
    <property type="entry name" value="HUPs"/>
    <property type="match status" value="1"/>
</dbReference>
<dbReference type="InterPro" id="IPR004821">
    <property type="entry name" value="Cyt_trans-like"/>
</dbReference>
<dbReference type="UniPathway" id="UPA00241">
    <property type="reaction ID" value="UER00355"/>
</dbReference>
<proteinExistence type="inferred from homology"/>
<dbReference type="Proteomes" id="UP000460549">
    <property type="component" value="Unassembled WGS sequence"/>
</dbReference>
<evidence type="ECO:0000313" key="12">
    <source>
        <dbReference type="Proteomes" id="UP000460549"/>
    </source>
</evidence>
<dbReference type="PANTHER" id="PTHR21342">
    <property type="entry name" value="PHOSPHOPANTETHEINE ADENYLYLTRANSFERASE"/>
    <property type="match status" value="1"/>
</dbReference>
<feature type="binding site" evidence="9">
    <location>
        <position position="17"/>
    </location>
    <ligand>
        <name>ATP</name>
        <dbReference type="ChEBI" id="CHEBI:30616"/>
    </ligand>
</feature>
<feature type="binding site" evidence="9">
    <location>
        <begin position="88"/>
        <end position="90"/>
    </location>
    <ligand>
        <name>ATP</name>
        <dbReference type="ChEBI" id="CHEBI:30616"/>
    </ligand>
</feature>
<dbReference type="AlphaFoldDB" id="A0A7X2PDJ5"/>
<evidence type="ECO:0000313" key="11">
    <source>
        <dbReference type="EMBL" id="MSU06797.1"/>
    </source>
</evidence>
<dbReference type="HAMAP" id="MF_00151">
    <property type="entry name" value="PPAT_bact"/>
    <property type="match status" value="1"/>
</dbReference>
<feature type="binding site" evidence="9">
    <location>
        <position position="73"/>
    </location>
    <ligand>
        <name>substrate</name>
    </ligand>
</feature>
<evidence type="ECO:0000256" key="8">
    <source>
        <dbReference type="ARBA" id="ARBA00029346"/>
    </source>
</evidence>
<dbReference type="InterPro" id="IPR014729">
    <property type="entry name" value="Rossmann-like_a/b/a_fold"/>
</dbReference>
<keyword evidence="6 9" id="KW-0460">Magnesium</keyword>
<evidence type="ECO:0000256" key="7">
    <source>
        <dbReference type="ARBA" id="ARBA00022993"/>
    </source>
</evidence>
<comment type="cofactor">
    <cofactor evidence="9">
        <name>Mg(2+)</name>
        <dbReference type="ChEBI" id="CHEBI:18420"/>
    </cofactor>
</comment>
<dbReference type="GO" id="GO:0005737">
    <property type="term" value="C:cytoplasm"/>
    <property type="evidence" value="ECO:0007669"/>
    <property type="project" value="UniProtKB-SubCell"/>
</dbReference>
<feature type="binding site" evidence="9">
    <location>
        <position position="98"/>
    </location>
    <ligand>
        <name>ATP</name>
        <dbReference type="ChEBI" id="CHEBI:30616"/>
    </ligand>
</feature>
<dbReference type="Pfam" id="PF01467">
    <property type="entry name" value="CTP_transf_like"/>
    <property type="match status" value="1"/>
</dbReference>
<feature type="binding site" evidence="9">
    <location>
        <position position="87"/>
    </location>
    <ligand>
        <name>substrate</name>
    </ligand>
</feature>
<gene>
    <name evidence="9 11" type="primary">coaD</name>
    <name evidence="11" type="ORF">FYJ80_08420</name>
</gene>
<dbReference type="CDD" id="cd02163">
    <property type="entry name" value="PPAT"/>
    <property type="match status" value="1"/>
</dbReference>
<reference evidence="11 12" key="1">
    <citation type="submission" date="2019-08" db="EMBL/GenBank/DDBJ databases">
        <title>In-depth cultivation of the pig gut microbiome towards novel bacterial diversity and tailored functional studies.</title>
        <authorList>
            <person name="Wylensek D."/>
            <person name="Hitch T.C.A."/>
            <person name="Clavel T."/>
        </authorList>
    </citation>
    <scope>NUCLEOTIDE SEQUENCE [LARGE SCALE GENOMIC DNA]</scope>
    <source>
        <strain evidence="11 12">NM-380-WT-3C1</strain>
    </source>
</reference>
<comment type="pathway">
    <text evidence="9">Cofactor biosynthesis; coenzyme A biosynthesis; CoA from (R)-pantothenate: step 4/5.</text>
</comment>
<keyword evidence="2 9" id="KW-0808">Transferase</keyword>